<reference evidence="2" key="1">
    <citation type="submission" date="2023-07" db="EMBL/GenBank/DDBJ databases">
        <title>30 novel species of actinomycetes from the DSMZ collection.</title>
        <authorList>
            <person name="Nouioui I."/>
        </authorList>
    </citation>
    <scope>NUCLEOTIDE SEQUENCE [LARGE SCALE GENOMIC DNA]</scope>
    <source>
        <strain evidence="2">DSM 44917</strain>
    </source>
</reference>
<dbReference type="EMBL" id="JAVREN010000008">
    <property type="protein sequence ID" value="MDT0306866.1"/>
    <property type="molecule type" value="Genomic_DNA"/>
</dbReference>
<keyword evidence="2" id="KW-1185">Reference proteome</keyword>
<name>A0ABU2L5Z4_9ACTN</name>
<organism evidence="1 2">
    <name type="scientific">Streptomyces boetiae</name>
    <dbReference type="NCBI Taxonomy" id="3075541"/>
    <lineage>
        <taxon>Bacteria</taxon>
        <taxon>Bacillati</taxon>
        <taxon>Actinomycetota</taxon>
        <taxon>Actinomycetes</taxon>
        <taxon>Kitasatosporales</taxon>
        <taxon>Streptomycetaceae</taxon>
        <taxon>Streptomyces</taxon>
    </lineage>
</organism>
<protein>
    <recommendedName>
        <fullName evidence="3">Secreted protein</fullName>
    </recommendedName>
</protein>
<gene>
    <name evidence="1" type="ORF">RM780_07800</name>
</gene>
<evidence type="ECO:0000313" key="2">
    <source>
        <dbReference type="Proteomes" id="UP001183388"/>
    </source>
</evidence>
<evidence type="ECO:0008006" key="3">
    <source>
        <dbReference type="Google" id="ProtNLM"/>
    </source>
</evidence>
<comment type="caution">
    <text evidence="1">The sequence shown here is derived from an EMBL/GenBank/DDBJ whole genome shotgun (WGS) entry which is preliminary data.</text>
</comment>
<proteinExistence type="predicted"/>
<dbReference type="Proteomes" id="UP001183388">
    <property type="component" value="Unassembled WGS sequence"/>
</dbReference>
<dbReference type="Gene3D" id="2.60.120.1110">
    <property type="match status" value="1"/>
</dbReference>
<accession>A0ABU2L5Z4</accession>
<evidence type="ECO:0000313" key="1">
    <source>
        <dbReference type="EMBL" id="MDT0306866.1"/>
    </source>
</evidence>
<dbReference type="RefSeq" id="WP_311629805.1">
    <property type="nucleotide sequence ID" value="NZ_JAVREN010000008.1"/>
</dbReference>
<sequence>MTMGLKPVLADTALPPAARGAGTFTSGPVAAAGTATEVLMVVHCTAASGTSPTLDCSLETSADGESWSALGGSSAPQLTAAGNAVAVARPAAPYVRVTSTVAGTDPSVTYSVSLWIR</sequence>